<proteinExistence type="predicted"/>
<dbReference type="RefSeq" id="WP_072990418.1">
    <property type="nucleotide sequence ID" value="NZ_FQYU01000002.1"/>
</dbReference>
<dbReference type="InterPro" id="IPR015003">
    <property type="entry name" value="DUF1853"/>
</dbReference>
<sequence>MPIEQCKGFYHTPPLWINETFGIRQFVFPEIELESLPLREVPDNLRLGHQMEHVFHQLISHSKQYRVVLRNLLVKEDKRTVGEIDFILKNRDTEQLVHVELTYKFYIVDLSVSAPVHRLMGPNRRDRFFAKMEKIKKRQFNMLHSDAGKRALESVGVDTAGIRNECCFKAQLFMPHAERKFDLHPFNNRCKAGYWIHYDGFDSEEFRQHRYYIPPKPEWVIAAHDKVSYIPHGNILPDVIQRIHTKNSPMLWMKKEDGTLEKLFVV</sequence>
<dbReference type="STRING" id="192903.SAMN04488513_102181"/>
<evidence type="ECO:0000313" key="1">
    <source>
        <dbReference type="EMBL" id="SHI89039.1"/>
    </source>
</evidence>
<gene>
    <name evidence="1" type="ORF">SAMN04488513_102181</name>
</gene>
<dbReference type="EMBL" id="FQYU01000002">
    <property type="protein sequence ID" value="SHI89039.1"/>
    <property type="molecule type" value="Genomic_DNA"/>
</dbReference>
<dbReference type="AlphaFoldDB" id="A0A1M6EUI7"/>
<accession>A0A1M6EUI7</accession>
<organism evidence="1 2">
    <name type="scientific">Pseudozobellia thermophila</name>
    <dbReference type="NCBI Taxonomy" id="192903"/>
    <lineage>
        <taxon>Bacteria</taxon>
        <taxon>Pseudomonadati</taxon>
        <taxon>Bacteroidota</taxon>
        <taxon>Flavobacteriia</taxon>
        <taxon>Flavobacteriales</taxon>
        <taxon>Flavobacteriaceae</taxon>
        <taxon>Pseudozobellia</taxon>
    </lineage>
</organism>
<evidence type="ECO:0000313" key="2">
    <source>
        <dbReference type="Proteomes" id="UP000184543"/>
    </source>
</evidence>
<dbReference type="Pfam" id="PF08907">
    <property type="entry name" value="DUF1853"/>
    <property type="match status" value="1"/>
</dbReference>
<reference evidence="2" key="1">
    <citation type="submission" date="2016-11" db="EMBL/GenBank/DDBJ databases">
        <authorList>
            <person name="Varghese N."/>
            <person name="Submissions S."/>
        </authorList>
    </citation>
    <scope>NUCLEOTIDE SEQUENCE [LARGE SCALE GENOMIC DNA]</scope>
    <source>
        <strain evidence="2">DSM 19858</strain>
    </source>
</reference>
<dbReference type="OrthoDB" id="1466769at2"/>
<dbReference type="Proteomes" id="UP000184543">
    <property type="component" value="Unassembled WGS sequence"/>
</dbReference>
<keyword evidence="2" id="KW-1185">Reference proteome</keyword>
<evidence type="ECO:0008006" key="3">
    <source>
        <dbReference type="Google" id="ProtNLM"/>
    </source>
</evidence>
<name>A0A1M6EUI7_9FLAO</name>
<protein>
    <recommendedName>
        <fullName evidence="3">DUF1853 domain-containing protein</fullName>
    </recommendedName>
</protein>